<keyword evidence="5" id="KW-0999">Mitochondrion inner membrane</keyword>
<dbReference type="InterPro" id="IPR036544">
    <property type="entry name" value="QCR7_sf"/>
</dbReference>
<dbReference type="FunCoup" id="K5WYZ4">
    <property type="interactions" value="90"/>
</dbReference>
<keyword evidence="7" id="KW-0496">Mitochondrion</keyword>
<evidence type="ECO:0000313" key="11">
    <source>
        <dbReference type="Proteomes" id="UP000008370"/>
    </source>
</evidence>
<dbReference type="OrthoDB" id="425749at2759"/>
<dbReference type="Gene3D" id="1.10.1090.10">
    <property type="entry name" value="Cytochrome b-c1 complex subunit 7"/>
    <property type="match status" value="1"/>
</dbReference>
<dbReference type="PANTHER" id="PTHR12022">
    <property type="entry name" value="UBIQUINOL-CYTOCHROME C REDUCTASE COMPLEX 14 KD PROTEIN"/>
    <property type="match status" value="1"/>
</dbReference>
<evidence type="ECO:0000256" key="2">
    <source>
        <dbReference type="ARBA" id="ARBA00008554"/>
    </source>
</evidence>
<accession>K5WYZ4</accession>
<dbReference type="Proteomes" id="UP000008370">
    <property type="component" value="Unassembled WGS sequence"/>
</dbReference>
<dbReference type="HOGENOM" id="CLU_115154_1_0_1"/>
<evidence type="ECO:0000256" key="3">
    <source>
        <dbReference type="ARBA" id="ARBA00022448"/>
    </source>
</evidence>
<keyword evidence="6" id="KW-0249">Electron transport</keyword>
<comment type="similarity">
    <text evidence="2">Belongs to the UQCRB/QCR7 family.</text>
</comment>
<dbReference type="RefSeq" id="XP_007396041.1">
    <property type="nucleotide sequence ID" value="XM_007395979.1"/>
</dbReference>
<evidence type="ECO:0000256" key="4">
    <source>
        <dbReference type="ARBA" id="ARBA00022660"/>
    </source>
</evidence>
<evidence type="ECO:0000256" key="1">
    <source>
        <dbReference type="ARBA" id="ARBA00004443"/>
    </source>
</evidence>
<evidence type="ECO:0000256" key="7">
    <source>
        <dbReference type="ARBA" id="ARBA00023128"/>
    </source>
</evidence>
<evidence type="ECO:0000313" key="10">
    <source>
        <dbReference type="EMBL" id="EKM55722.1"/>
    </source>
</evidence>
<organism evidence="10 11">
    <name type="scientific">Phanerochaete carnosa (strain HHB-10118-sp)</name>
    <name type="common">White-rot fungus</name>
    <name type="synonym">Peniophora carnosa</name>
    <dbReference type="NCBI Taxonomy" id="650164"/>
    <lineage>
        <taxon>Eukaryota</taxon>
        <taxon>Fungi</taxon>
        <taxon>Dikarya</taxon>
        <taxon>Basidiomycota</taxon>
        <taxon>Agaricomycotina</taxon>
        <taxon>Agaricomycetes</taxon>
        <taxon>Polyporales</taxon>
        <taxon>Phanerochaetaceae</taxon>
        <taxon>Phanerochaete</taxon>
    </lineage>
</organism>
<evidence type="ECO:0000256" key="9">
    <source>
        <dbReference type="ARBA" id="ARBA00031684"/>
    </source>
</evidence>
<comment type="subcellular location">
    <subcellularLocation>
        <location evidence="1">Mitochondrion inner membrane</location>
        <topology evidence="1">Peripheral membrane protein</topology>
        <orientation evidence="1">Matrix side</orientation>
    </subcellularLocation>
</comment>
<dbReference type="FunFam" id="1.10.1090.10:FF:000001">
    <property type="entry name" value="Cytochrome b-c1 complex subunit 7"/>
    <property type="match status" value="1"/>
</dbReference>
<dbReference type="STRING" id="650164.K5WYZ4"/>
<dbReference type="EMBL" id="JH930472">
    <property type="protein sequence ID" value="EKM55722.1"/>
    <property type="molecule type" value="Genomic_DNA"/>
</dbReference>
<dbReference type="InParanoid" id="K5WYZ4"/>
<keyword evidence="11" id="KW-1185">Reference proteome</keyword>
<proteinExistence type="inferred from homology"/>
<evidence type="ECO:0000256" key="5">
    <source>
        <dbReference type="ARBA" id="ARBA00022792"/>
    </source>
</evidence>
<gene>
    <name evidence="10" type="ORF">PHACADRAFT_144432</name>
</gene>
<dbReference type="GeneID" id="18908625"/>
<evidence type="ECO:0000256" key="8">
    <source>
        <dbReference type="ARBA" id="ARBA00023136"/>
    </source>
</evidence>
<dbReference type="AlphaFoldDB" id="K5WYZ4"/>
<keyword evidence="4" id="KW-0679">Respiratory chain</keyword>
<evidence type="ECO:0000256" key="6">
    <source>
        <dbReference type="ARBA" id="ARBA00022982"/>
    </source>
</evidence>
<dbReference type="PANTHER" id="PTHR12022:SF0">
    <property type="entry name" value="CYTOCHROME B-C1 COMPLEX SUBUNIT 7"/>
    <property type="match status" value="1"/>
</dbReference>
<protein>
    <recommendedName>
        <fullName evidence="9">Complex III subunit 7</fullName>
    </recommendedName>
</protein>
<dbReference type="SUPFAM" id="SSF81524">
    <property type="entry name" value="14 kDa protein of cytochrome bc1 complex (Ubiquinol-cytochrome c reductase)"/>
    <property type="match status" value="1"/>
</dbReference>
<keyword evidence="3" id="KW-0813">Transport</keyword>
<reference evidence="10 11" key="1">
    <citation type="journal article" date="2012" name="BMC Genomics">
        <title>Comparative genomics of the white-rot fungi, Phanerochaete carnosa and P. chrysosporium, to elucidate the genetic basis of the distinct wood types they colonize.</title>
        <authorList>
            <person name="Suzuki H."/>
            <person name="MacDonald J."/>
            <person name="Syed K."/>
            <person name="Salamov A."/>
            <person name="Hori C."/>
            <person name="Aerts A."/>
            <person name="Henrissat B."/>
            <person name="Wiebenga A."/>
            <person name="vanKuyk P.A."/>
            <person name="Barry K."/>
            <person name="Lindquist E."/>
            <person name="LaButti K."/>
            <person name="Lapidus A."/>
            <person name="Lucas S."/>
            <person name="Coutinho P."/>
            <person name="Gong Y."/>
            <person name="Samejima M."/>
            <person name="Mahadevan R."/>
            <person name="Abou-Zaid M."/>
            <person name="de Vries R.P."/>
            <person name="Igarashi K."/>
            <person name="Yadav J.S."/>
            <person name="Grigoriev I.V."/>
            <person name="Master E.R."/>
        </authorList>
    </citation>
    <scope>NUCLEOTIDE SEQUENCE [LARGE SCALE GENOMIC DNA]</scope>
    <source>
        <strain evidence="10 11">HHB-10118-sp</strain>
    </source>
</reference>
<dbReference type="GO" id="GO:0005743">
    <property type="term" value="C:mitochondrial inner membrane"/>
    <property type="evidence" value="ECO:0007669"/>
    <property type="project" value="UniProtKB-SubCell"/>
</dbReference>
<name>K5WYZ4_PHACS</name>
<dbReference type="Pfam" id="PF02271">
    <property type="entry name" value="UCR_14kD"/>
    <property type="match status" value="1"/>
</dbReference>
<dbReference type="InterPro" id="IPR003197">
    <property type="entry name" value="QCR7"/>
</dbReference>
<keyword evidence="8" id="KW-0472">Membrane</keyword>
<dbReference type="KEGG" id="pco:PHACADRAFT_144432"/>
<dbReference type="GO" id="GO:0006122">
    <property type="term" value="P:mitochondrial electron transport, ubiquinol to cytochrome c"/>
    <property type="evidence" value="ECO:0007669"/>
    <property type="project" value="InterPro"/>
</dbReference>
<dbReference type="GO" id="GO:0045275">
    <property type="term" value="C:respiratory chain complex III"/>
    <property type="evidence" value="ECO:0007669"/>
    <property type="project" value="InterPro"/>
</dbReference>
<sequence length="129" mass="15182">MTIFGPLGLSLAQTVKANRGLYKWVKPFADWYAGVAGYRKIGLKYDDLLVEEREDVQRALTRLTDREAYDRAFRFKRASQMSIVHDVLPKEQWIPASEDKRYLKPHVQNVVAEDEERRIWDTISVQRKK</sequence>